<reference evidence="2" key="1">
    <citation type="journal article" date="2019" name="Int. J. Syst. Evol. Microbiol.">
        <title>The Global Catalogue of Microorganisms (GCM) 10K type strain sequencing project: providing services to taxonomists for standard genome sequencing and annotation.</title>
        <authorList>
            <consortium name="The Broad Institute Genomics Platform"/>
            <consortium name="The Broad Institute Genome Sequencing Center for Infectious Disease"/>
            <person name="Wu L."/>
            <person name="Ma J."/>
        </authorList>
    </citation>
    <scope>NUCLEOTIDE SEQUENCE [LARGE SCALE GENOMIC DNA]</scope>
    <source>
        <strain evidence="2">JCM 17925</strain>
    </source>
</reference>
<dbReference type="Proteomes" id="UP001500936">
    <property type="component" value="Unassembled WGS sequence"/>
</dbReference>
<organism evidence="1 2">
    <name type="scientific">Nibrella viscosa</name>
    <dbReference type="NCBI Taxonomy" id="1084524"/>
    <lineage>
        <taxon>Bacteria</taxon>
        <taxon>Pseudomonadati</taxon>
        <taxon>Bacteroidota</taxon>
        <taxon>Cytophagia</taxon>
        <taxon>Cytophagales</taxon>
        <taxon>Spirosomataceae</taxon>
        <taxon>Nibrella</taxon>
    </lineage>
</organism>
<dbReference type="RefSeq" id="WP_345270586.1">
    <property type="nucleotide sequence ID" value="NZ_BAABHB010000014.1"/>
</dbReference>
<proteinExistence type="predicted"/>
<name>A0ABP8KUR0_9BACT</name>
<gene>
    <name evidence="1" type="ORF">GCM10023187_47880</name>
</gene>
<evidence type="ECO:0008006" key="3">
    <source>
        <dbReference type="Google" id="ProtNLM"/>
    </source>
</evidence>
<comment type="caution">
    <text evidence="1">The sequence shown here is derived from an EMBL/GenBank/DDBJ whole genome shotgun (WGS) entry which is preliminary data.</text>
</comment>
<protein>
    <recommendedName>
        <fullName evidence="3">Lauroyl/myristoyl acyltransferase</fullName>
    </recommendedName>
</protein>
<dbReference type="EMBL" id="BAABHB010000014">
    <property type="protein sequence ID" value="GAA4416456.1"/>
    <property type="molecule type" value="Genomic_DNA"/>
</dbReference>
<accession>A0ABP8KUR0</accession>
<evidence type="ECO:0000313" key="2">
    <source>
        <dbReference type="Proteomes" id="UP001500936"/>
    </source>
</evidence>
<keyword evidence="2" id="KW-1185">Reference proteome</keyword>
<sequence>MQTTLRQYQRELSRCRQRFESINLQKEQGYLVKFTTFSANMENIMPGIPREQHERLFRELLLQQVFTTFDQEFLSAGELVQLRGGYRQAMRPGRPHIYCTYHLGSYRLLTSLLYRKGIDCVLLVGSQAHHQQGGSMQAHIDALRQQRGLTNSFRIVEAGNPAAVMTILRELRAGKSLIVYVDGSPETAPTENEADKYMLVHFGNRKLLTRKGVGFISHAAGVPIVPVISYRQANLSNVLHCLDPIRPDSSIDRETYSRQTMQQLYDSFWAYLNQYPGQWEGWNYIHSFLEPVKDKPAKLNALPIRPAFNQERYSLCDLEDAPVLFDRRFYETYEISTDLRDLLLDLDSVDSIEDTLGVELFTELVDLEIIC</sequence>
<evidence type="ECO:0000313" key="1">
    <source>
        <dbReference type="EMBL" id="GAA4416456.1"/>
    </source>
</evidence>